<dbReference type="Pfam" id="PF08379">
    <property type="entry name" value="Bact_transglu_N"/>
    <property type="match status" value="1"/>
</dbReference>
<gene>
    <name evidence="2" type="ORF">SAMN04488544_0479</name>
</gene>
<keyword evidence="3" id="KW-1185">Reference proteome</keyword>
<keyword evidence="2" id="KW-0645">Protease</keyword>
<dbReference type="OrthoDB" id="9804023at2"/>
<dbReference type="Proteomes" id="UP000198825">
    <property type="component" value="Chromosome I"/>
</dbReference>
<dbReference type="STRING" id="546874.SAMN04488544_0479"/>
<dbReference type="SUPFAM" id="SSF54001">
    <property type="entry name" value="Cysteine proteinases"/>
    <property type="match status" value="1"/>
</dbReference>
<dbReference type="InterPro" id="IPR013589">
    <property type="entry name" value="Bac_transglu_N"/>
</dbReference>
<dbReference type="RefSeq" id="WP_091073094.1">
    <property type="nucleotide sequence ID" value="NZ_LT629799.1"/>
</dbReference>
<dbReference type="GO" id="GO:0008233">
    <property type="term" value="F:peptidase activity"/>
    <property type="evidence" value="ECO:0007669"/>
    <property type="project" value="UniProtKB-KW"/>
</dbReference>
<proteinExistence type="predicted"/>
<accession>A0A1H2LN56</accession>
<organism evidence="2 3">
    <name type="scientific">Microlunatus sagamiharensis</name>
    <dbReference type="NCBI Taxonomy" id="546874"/>
    <lineage>
        <taxon>Bacteria</taxon>
        <taxon>Bacillati</taxon>
        <taxon>Actinomycetota</taxon>
        <taxon>Actinomycetes</taxon>
        <taxon>Propionibacteriales</taxon>
        <taxon>Propionibacteriaceae</taxon>
        <taxon>Microlunatus</taxon>
    </lineage>
</organism>
<dbReference type="AlphaFoldDB" id="A0A1H2LN56"/>
<feature type="domain" description="Transglutaminase-like" evidence="1">
    <location>
        <begin position="176"/>
        <end position="246"/>
    </location>
</feature>
<evidence type="ECO:0000259" key="1">
    <source>
        <dbReference type="SMART" id="SM00460"/>
    </source>
</evidence>
<name>A0A1H2LN56_9ACTN</name>
<keyword evidence="2" id="KW-0378">Hydrolase</keyword>
<dbReference type="PANTHER" id="PTHR33490:SF7">
    <property type="entry name" value="BLR2979 PROTEIN"/>
    <property type="match status" value="1"/>
</dbReference>
<reference evidence="3" key="1">
    <citation type="submission" date="2016-10" db="EMBL/GenBank/DDBJ databases">
        <authorList>
            <person name="Varghese N."/>
            <person name="Submissions S."/>
        </authorList>
    </citation>
    <scope>NUCLEOTIDE SEQUENCE [LARGE SCALE GENOMIC DNA]</scope>
    <source>
        <strain evidence="3">DSM 21743</strain>
    </source>
</reference>
<dbReference type="Gene3D" id="3.10.620.30">
    <property type="match status" value="1"/>
</dbReference>
<dbReference type="Pfam" id="PF01841">
    <property type="entry name" value="Transglut_core"/>
    <property type="match status" value="1"/>
</dbReference>
<evidence type="ECO:0000313" key="2">
    <source>
        <dbReference type="EMBL" id="SDU82021.1"/>
    </source>
</evidence>
<dbReference type="EMBL" id="LT629799">
    <property type="protein sequence ID" value="SDU82021.1"/>
    <property type="molecule type" value="Genomic_DNA"/>
</dbReference>
<dbReference type="InterPro" id="IPR038765">
    <property type="entry name" value="Papain-like_cys_pep_sf"/>
</dbReference>
<dbReference type="PANTHER" id="PTHR33490">
    <property type="entry name" value="BLR5614 PROTEIN-RELATED"/>
    <property type="match status" value="1"/>
</dbReference>
<protein>
    <submittedName>
        <fullName evidence="2">Transglutaminase-like enzyme, putative cysteine protease</fullName>
    </submittedName>
</protein>
<evidence type="ECO:0000313" key="3">
    <source>
        <dbReference type="Proteomes" id="UP000198825"/>
    </source>
</evidence>
<sequence>MTRYRIEHVTTYDYDADVTGSFGQFHLTPRALEWQSVLEHAVSIEPGPATLLSHTDLYGNTKSSFHVTDPHTRLVVRAVSVLDVVPPVLPPESLAVAWEDARPAVRTEEPDAWEAADFTFASPYVDVPAAVEAYARESFTPGRALGEAATELMHRVHDDFAYKPRSTVIGEKVVDLLVKRHGVCQDFSHVMVAGLRSLGLAGRYVSGYLATRPPPGRPRLVGADASHAWVGVWVPGAGWLHLDPTNDRLTDASHATVAWGRDYGDVQPVRGVIYTEAKHSSMKVSVDMAPAAA</sequence>
<dbReference type="GO" id="GO:0006508">
    <property type="term" value="P:proteolysis"/>
    <property type="evidence" value="ECO:0007669"/>
    <property type="project" value="UniProtKB-KW"/>
</dbReference>
<dbReference type="InterPro" id="IPR002931">
    <property type="entry name" value="Transglutaminase-like"/>
</dbReference>
<dbReference type="SMART" id="SM00460">
    <property type="entry name" value="TGc"/>
    <property type="match status" value="1"/>
</dbReference>